<evidence type="ECO:0000259" key="3">
    <source>
        <dbReference type="PROSITE" id="PS50943"/>
    </source>
</evidence>
<gene>
    <name evidence="4" type="ORF">FYJ58_12120</name>
</gene>
<feature type="domain" description="HTH cro/C1-type" evidence="3">
    <location>
        <begin position="18"/>
        <end position="72"/>
    </location>
</feature>
<keyword evidence="2" id="KW-0238">DNA-binding</keyword>
<dbReference type="GO" id="GO:0003677">
    <property type="term" value="F:DNA binding"/>
    <property type="evidence" value="ECO:0007669"/>
    <property type="project" value="UniProtKB-KW"/>
</dbReference>
<dbReference type="PROSITE" id="PS50943">
    <property type="entry name" value="HTH_CROC1"/>
    <property type="match status" value="1"/>
</dbReference>
<organism evidence="4 5">
    <name type="scientific">Velocimicrobium porci</name>
    <dbReference type="NCBI Taxonomy" id="2606634"/>
    <lineage>
        <taxon>Bacteria</taxon>
        <taxon>Bacillati</taxon>
        <taxon>Bacillota</taxon>
        <taxon>Clostridia</taxon>
        <taxon>Lachnospirales</taxon>
        <taxon>Lachnospiraceae</taxon>
        <taxon>Velocimicrobium</taxon>
    </lineage>
</organism>
<dbReference type="CDD" id="cd00093">
    <property type="entry name" value="HTH_XRE"/>
    <property type="match status" value="1"/>
</dbReference>
<dbReference type="RefSeq" id="WP_154520003.1">
    <property type="nucleotide sequence ID" value="NZ_VUMT01000022.1"/>
</dbReference>
<dbReference type="InterPro" id="IPR001387">
    <property type="entry name" value="Cro/C1-type_HTH"/>
</dbReference>
<evidence type="ECO:0000256" key="2">
    <source>
        <dbReference type="ARBA" id="ARBA00023125"/>
    </source>
</evidence>
<dbReference type="Gene3D" id="1.10.10.2910">
    <property type="match status" value="1"/>
</dbReference>
<dbReference type="Gene3D" id="1.10.260.40">
    <property type="entry name" value="lambda repressor-like DNA-binding domains"/>
    <property type="match status" value="1"/>
</dbReference>
<protein>
    <submittedName>
        <fullName evidence="4">HigA family addiction module antidote protein</fullName>
    </submittedName>
</protein>
<dbReference type="AlphaFoldDB" id="A0A6L5Y106"/>
<proteinExistence type="inferred from homology"/>
<dbReference type="PANTHER" id="PTHR36924">
    <property type="entry name" value="ANTITOXIN HIGA-1"/>
    <property type="match status" value="1"/>
</dbReference>
<name>A0A6L5Y106_9FIRM</name>
<dbReference type="SUPFAM" id="SSF47413">
    <property type="entry name" value="lambda repressor-like DNA-binding domains"/>
    <property type="match status" value="1"/>
</dbReference>
<comment type="caution">
    <text evidence="4">The sequence shown here is derived from an EMBL/GenBank/DDBJ whole genome shotgun (WGS) entry which is preliminary data.</text>
</comment>
<dbReference type="SMART" id="SM00530">
    <property type="entry name" value="HTH_XRE"/>
    <property type="match status" value="1"/>
</dbReference>
<dbReference type="Proteomes" id="UP000482209">
    <property type="component" value="Unassembled WGS sequence"/>
</dbReference>
<accession>A0A6L5Y106</accession>
<evidence type="ECO:0000256" key="1">
    <source>
        <dbReference type="ARBA" id="ARBA00007227"/>
    </source>
</evidence>
<sequence>MSKVEYKNLVTFHPGYYIKDIINEMEISQDEFATRMGVSGKTLSLLVNGKISLSNEMASLLSIMLGTSVDVWLNMQKKYDEKILEMQKEKRLDDEIELVRQIDYSYFTKLNILPETRDITEKVKNLCSFLKVSSLNVLSEEDFLVNYRTGITNIEKKNIINSRIWLQTAINFGKNIETEPFNAKKLKAYLPEIREMTVKLPQDFMPRLREIFKECGVSFVLLPSLKNAGINGAVKWVNNEKVILAMNNRRTYADTFWFSLFHEIKHVLQQKIKLTMISGNADIVKRLDDRLEQEADIFAQEQLIPKEAYEKFLDRSNFTADSIKAFANELKIQPGIVVGRLQKESFINYYQHNDLKQKYTIKVK</sequence>
<dbReference type="Pfam" id="PF01381">
    <property type="entry name" value="HTH_3"/>
    <property type="match status" value="1"/>
</dbReference>
<evidence type="ECO:0000313" key="5">
    <source>
        <dbReference type="Proteomes" id="UP000482209"/>
    </source>
</evidence>
<dbReference type="NCBIfam" id="TIGR02607">
    <property type="entry name" value="antidote_HigA"/>
    <property type="match status" value="1"/>
</dbReference>
<dbReference type="PANTHER" id="PTHR36924:SF1">
    <property type="entry name" value="ANTITOXIN HIGA-1"/>
    <property type="match status" value="1"/>
</dbReference>
<dbReference type="InterPro" id="IPR010982">
    <property type="entry name" value="Lambda_DNA-bd_dom_sf"/>
</dbReference>
<dbReference type="Pfam" id="PF06114">
    <property type="entry name" value="Peptidase_M78"/>
    <property type="match status" value="1"/>
</dbReference>
<keyword evidence="5" id="KW-1185">Reference proteome</keyword>
<dbReference type="InterPro" id="IPR010359">
    <property type="entry name" value="IrrE_HExxH"/>
</dbReference>
<dbReference type="EMBL" id="VUMT01000022">
    <property type="protein sequence ID" value="MSS64614.1"/>
    <property type="molecule type" value="Genomic_DNA"/>
</dbReference>
<evidence type="ECO:0000313" key="4">
    <source>
        <dbReference type="EMBL" id="MSS64614.1"/>
    </source>
</evidence>
<reference evidence="4 5" key="1">
    <citation type="submission" date="2019-08" db="EMBL/GenBank/DDBJ databases">
        <title>In-depth cultivation of the pig gut microbiome towards novel bacterial diversity and tailored functional studies.</title>
        <authorList>
            <person name="Wylensek D."/>
            <person name="Hitch T.C.A."/>
            <person name="Clavel T."/>
        </authorList>
    </citation>
    <scope>NUCLEOTIDE SEQUENCE [LARGE SCALE GENOMIC DNA]</scope>
    <source>
        <strain evidence="4 5">WCA-693-APC-MOT-I</strain>
    </source>
</reference>
<comment type="similarity">
    <text evidence="1">Belongs to the short-chain fatty acyl-CoA assimilation regulator (ScfR) family.</text>
</comment>
<dbReference type="InterPro" id="IPR013430">
    <property type="entry name" value="Toxin_antidote_HigA"/>
</dbReference>